<reference evidence="1" key="1">
    <citation type="submission" date="2022-08" db="EMBL/GenBank/DDBJ databases">
        <authorList>
            <person name="Kallberg Y."/>
            <person name="Tangrot J."/>
            <person name="Rosling A."/>
        </authorList>
    </citation>
    <scope>NUCLEOTIDE SEQUENCE</scope>
    <source>
        <strain evidence="1">Wild A</strain>
    </source>
</reference>
<proteinExistence type="predicted"/>
<name>A0A9W4SIL2_9GLOM</name>
<comment type="caution">
    <text evidence="1">The sequence shown here is derived from an EMBL/GenBank/DDBJ whole genome shotgun (WGS) entry which is preliminary data.</text>
</comment>
<keyword evidence="2" id="KW-1185">Reference proteome</keyword>
<gene>
    <name evidence="1" type="ORF">FWILDA_LOCUS3538</name>
</gene>
<evidence type="ECO:0000313" key="2">
    <source>
        <dbReference type="Proteomes" id="UP001153678"/>
    </source>
</evidence>
<dbReference type="Gene3D" id="3.80.10.10">
    <property type="entry name" value="Ribonuclease Inhibitor"/>
    <property type="match status" value="1"/>
</dbReference>
<dbReference type="EMBL" id="CAMKVN010000475">
    <property type="protein sequence ID" value="CAI2168349.1"/>
    <property type="molecule type" value="Genomic_DNA"/>
</dbReference>
<evidence type="ECO:0000313" key="1">
    <source>
        <dbReference type="EMBL" id="CAI2168349.1"/>
    </source>
</evidence>
<dbReference type="Proteomes" id="UP001153678">
    <property type="component" value="Unassembled WGS sequence"/>
</dbReference>
<organism evidence="1 2">
    <name type="scientific">Funneliformis geosporum</name>
    <dbReference type="NCBI Taxonomy" id="1117311"/>
    <lineage>
        <taxon>Eukaryota</taxon>
        <taxon>Fungi</taxon>
        <taxon>Fungi incertae sedis</taxon>
        <taxon>Mucoromycota</taxon>
        <taxon>Glomeromycotina</taxon>
        <taxon>Glomeromycetes</taxon>
        <taxon>Glomerales</taxon>
        <taxon>Glomeraceae</taxon>
        <taxon>Funneliformis</taxon>
    </lineage>
</organism>
<dbReference type="AlphaFoldDB" id="A0A9W4SIL2"/>
<dbReference type="InterPro" id="IPR032675">
    <property type="entry name" value="LRR_dom_sf"/>
</dbReference>
<accession>A0A9W4SIL2</accession>
<dbReference type="OrthoDB" id="2367191at2759"/>
<protein>
    <submittedName>
        <fullName evidence="1">2563_t:CDS:1</fullName>
    </submittedName>
</protein>
<sequence length="476" mass="55731">MSQITPQIPIDILYEILEHIEDDRMTLFSCLLVNHIWCKISVRILWKNIQNFDTLVACLPNESIEKLRRISVYVTTPTKPLLFNYAIFVKYFSFDDINDKIGMFTGFFTSSVRKLIMLEIFVMLLNQATLKNLNIRLKQIPSIDFSSYPKATNCLKDLTKISYRSDLCSDFLMQMSRFCQNIRSMDVKLKSNISEGVLELISSQKNLKKFRVVLLNCENLEVLIPLLTKHSSSTLIKLEIDTIQITEPFTILNKFLNLNELILKYHSGHLDTLQPITFSKLRNLKFKRDVPKYEYMIKFLRINGYGLEVLEFGCYCHNLLNLAISEFCRNLRSLGTIFIKDEGETLLSILKNCQNLQSIHLIRSDDRYLEVKQIFEIIAKHSPKTFSELKLNFGINSNLSPIDLDNFFKNWSTAMINKWRWSAFQKPWLALQANFPIESIYHLELANEAIKVAKMNRISRWKNFKAQFNYVDLKMV</sequence>